<organism evidence="3 4">
    <name type="scientific">Desulfovibrio piger</name>
    <dbReference type="NCBI Taxonomy" id="901"/>
    <lineage>
        <taxon>Bacteria</taxon>
        <taxon>Pseudomonadati</taxon>
        <taxon>Thermodesulfobacteriota</taxon>
        <taxon>Desulfovibrionia</taxon>
        <taxon>Desulfovibrionales</taxon>
        <taxon>Desulfovibrionaceae</taxon>
        <taxon>Desulfovibrio</taxon>
    </lineage>
</organism>
<sequence length="79" mass="8378">MSILVKLSTTLRDYVPGYDPEAGITLDAPEDATAADVARMVGLPLEEIKIVMINGRQKEVQSKICDGARVAFFPAVGGG</sequence>
<feature type="domain" description="Ubiquitin Mut7-C" evidence="1">
    <location>
        <begin position="3"/>
        <end position="75"/>
    </location>
</feature>
<dbReference type="Proteomes" id="UP000186323">
    <property type="component" value="Chromosome I"/>
</dbReference>
<dbReference type="Proteomes" id="UP000522333">
    <property type="component" value="Unassembled WGS sequence"/>
</dbReference>
<evidence type="ECO:0000259" key="1">
    <source>
        <dbReference type="Pfam" id="PF14451"/>
    </source>
</evidence>
<dbReference type="InterPro" id="IPR027798">
    <property type="entry name" value="Ub_Mut7C"/>
</dbReference>
<proteinExistence type="predicted"/>
<dbReference type="InterPro" id="IPR012675">
    <property type="entry name" value="Beta-grasp_dom_sf"/>
</dbReference>
<dbReference type="GeneID" id="83730325"/>
<gene>
    <name evidence="3" type="ORF">DESPIGER_1749</name>
    <name evidence="2" type="ORF">HF854_08115</name>
</gene>
<name>A0A1K1LFU9_9BACT</name>
<dbReference type="Pfam" id="PF14451">
    <property type="entry name" value="Ub-Mut7C"/>
    <property type="match status" value="1"/>
</dbReference>
<dbReference type="SUPFAM" id="SSF54285">
    <property type="entry name" value="MoaD/ThiS"/>
    <property type="match status" value="1"/>
</dbReference>
<evidence type="ECO:0000313" key="4">
    <source>
        <dbReference type="Proteomes" id="UP000186323"/>
    </source>
</evidence>
<evidence type="ECO:0000313" key="2">
    <source>
        <dbReference type="EMBL" id="NME52489.1"/>
    </source>
</evidence>
<dbReference type="AlphaFoldDB" id="A0A1K1LFU9"/>
<dbReference type="KEGG" id="dpg:DESPIGER_1749"/>
<dbReference type="EMBL" id="JABAFY010000028">
    <property type="protein sequence ID" value="NME52489.1"/>
    <property type="molecule type" value="Genomic_DNA"/>
</dbReference>
<reference evidence="2 5" key="3">
    <citation type="submission" date="2020-04" db="EMBL/GenBank/DDBJ databases">
        <authorList>
            <person name="Hitch T.C.A."/>
            <person name="Wylensek D."/>
            <person name="Clavel T."/>
        </authorList>
    </citation>
    <scope>NUCLEOTIDE SEQUENCE [LARGE SCALE GENOMIC DNA]</scope>
    <source>
        <strain evidence="2 5">PG-251-APC-1</strain>
    </source>
</reference>
<evidence type="ECO:0000313" key="5">
    <source>
        <dbReference type="Proteomes" id="UP000522333"/>
    </source>
</evidence>
<protein>
    <submittedName>
        <fullName evidence="2">Thiamine biosynthesis protein ThiS</fullName>
    </submittedName>
</protein>
<dbReference type="InterPro" id="IPR016155">
    <property type="entry name" value="Mopterin_synth/thiamin_S_b"/>
</dbReference>
<reference evidence="4" key="2">
    <citation type="submission" date="2016-10" db="EMBL/GenBank/DDBJ databases">
        <authorList>
            <person name="Wegmann U."/>
        </authorList>
    </citation>
    <scope>NUCLEOTIDE SEQUENCE [LARGE SCALE GENOMIC DNA]</scope>
</reference>
<dbReference type="EMBL" id="LT630450">
    <property type="protein sequence ID" value="SFV73581.1"/>
    <property type="molecule type" value="Genomic_DNA"/>
</dbReference>
<accession>A0A1K1LFU9</accession>
<keyword evidence="4" id="KW-1185">Reference proteome</keyword>
<evidence type="ECO:0000313" key="3">
    <source>
        <dbReference type="EMBL" id="SFV73581.1"/>
    </source>
</evidence>
<reference evidence="3" key="1">
    <citation type="submission" date="2016-10" db="EMBL/GenBank/DDBJ databases">
        <authorList>
            <person name="de Groot N.N."/>
        </authorList>
    </citation>
    <scope>NUCLEOTIDE SEQUENCE [LARGE SCALE GENOMIC DNA]</scope>
    <source>
        <strain evidence="3">FI11049</strain>
    </source>
</reference>
<dbReference type="OrthoDB" id="9801945at2"/>
<dbReference type="RefSeq" id="WP_006006681.1">
    <property type="nucleotide sequence ID" value="NZ_CABKOD010000039.1"/>
</dbReference>
<dbReference type="Gene3D" id="3.10.20.30">
    <property type="match status" value="1"/>
</dbReference>